<evidence type="ECO:0000313" key="3">
    <source>
        <dbReference type="Proteomes" id="UP000010878"/>
    </source>
</evidence>
<gene>
    <name evidence="2" type="ORF">Natoc_2354</name>
</gene>
<dbReference type="OrthoDB" id="206018at2157"/>
<dbReference type="GeneID" id="14404038"/>
<evidence type="ECO:0000256" key="1">
    <source>
        <dbReference type="SAM" id="MobiDB-lite"/>
    </source>
</evidence>
<name>L0K0P3_9EURY</name>
<dbReference type="eggNOG" id="arCOG11365">
    <property type="taxonomic scope" value="Archaea"/>
</dbReference>
<protein>
    <submittedName>
        <fullName evidence="2">Uncharacterized protein</fullName>
    </submittedName>
</protein>
<dbReference type="AlphaFoldDB" id="L0K0P3"/>
<dbReference type="RefSeq" id="WP_015321573.1">
    <property type="nucleotide sequence ID" value="NC_019974.1"/>
</dbReference>
<reference evidence="2 3" key="1">
    <citation type="submission" date="2012-11" db="EMBL/GenBank/DDBJ databases">
        <title>FINISHED of Natronococcus occultus SP4, DSM 3396.</title>
        <authorList>
            <consortium name="DOE Joint Genome Institute"/>
            <person name="Eisen J."/>
            <person name="Huntemann M."/>
            <person name="Wei C.-L."/>
            <person name="Han J."/>
            <person name="Detter J.C."/>
            <person name="Han C."/>
            <person name="Tapia R."/>
            <person name="Chen A."/>
            <person name="Kyrpides N."/>
            <person name="Mavromatis K."/>
            <person name="Markowitz V."/>
            <person name="Szeto E."/>
            <person name="Ivanova N."/>
            <person name="Mikhailova N."/>
            <person name="Ovchinnikova G."/>
            <person name="Pagani I."/>
            <person name="Pati A."/>
            <person name="Goodwin L."/>
            <person name="Nordberg H.P."/>
            <person name="Cantor M.N."/>
            <person name="Hua S.X."/>
            <person name="Woyke T."/>
            <person name="Eisen J."/>
            <person name="Klenk H.-P."/>
            <person name="Klenk H.-P."/>
        </authorList>
    </citation>
    <scope>NUCLEOTIDE SEQUENCE [LARGE SCALE GENOMIC DNA]</scope>
    <source>
        <strain evidence="2 3">SP4</strain>
    </source>
</reference>
<dbReference type="Proteomes" id="UP000010878">
    <property type="component" value="Chromosome"/>
</dbReference>
<dbReference type="EMBL" id="CP003929">
    <property type="protein sequence ID" value="AGB38130.1"/>
    <property type="molecule type" value="Genomic_DNA"/>
</dbReference>
<feature type="region of interest" description="Disordered" evidence="1">
    <location>
        <begin position="23"/>
        <end position="55"/>
    </location>
</feature>
<keyword evidence="3" id="KW-1185">Reference proteome</keyword>
<accession>L0K0P3</accession>
<sequence>MSEDPLTRRRTLVGAGSIAILGTAGCLEDDESDDEPADGESADAFDDDLVDDPADDTDHEVDISELLVYERDGEQLANSHAGHWHYETRTGGLPVVEPGSTLDLETRFTKDGEDVAVGDGEPYQPGLEIADGEPEGVVDIDVGPTLLSLSGAETGETAVVFQLLEDGEAVWEAPPIDAFVES</sequence>
<dbReference type="STRING" id="694430.Natoc_2354"/>
<dbReference type="HOGENOM" id="CLU_113591_0_0_2"/>
<proteinExistence type="predicted"/>
<evidence type="ECO:0000313" key="2">
    <source>
        <dbReference type="EMBL" id="AGB38130.1"/>
    </source>
</evidence>
<dbReference type="KEGG" id="nou:Natoc_2354"/>
<organism evidence="2 3">
    <name type="scientific">Natronococcus occultus SP4</name>
    <dbReference type="NCBI Taxonomy" id="694430"/>
    <lineage>
        <taxon>Archaea</taxon>
        <taxon>Methanobacteriati</taxon>
        <taxon>Methanobacteriota</taxon>
        <taxon>Stenosarchaea group</taxon>
        <taxon>Halobacteria</taxon>
        <taxon>Halobacteriales</taxon>
        <taxon>Natrialbaceae</taxon>
        <taxon>Natronococcus</taxon>
    </lineage>
</organism>
<feature type="compositionally biased region" description="Acidic residues" evidence="1">
    <location>
        <begin position="27"/>
        <end position="55"/>
    </location>
</feature>